<name>A0ABQ7Y4F7_BRANA</name>
<dbReference type="Proteomes" id="UP000824890">
    <property type="component" value="Unassembled WGS sequence"/>
</dbReference>
<dbReference type="EMBL" id="JAGKQM010000018">
    <property type="protein sequence ID" value="KAH0862619.1"/>
    <property type="molecule type" value="Genomic_DNA"/>
</dbReference>
<accession>A0ABQ7Y4F7</accession>
<evidence type="ECO:0000313" key="2">
    <source>
        <dbReference type="EMBL" id="KAH0862619.1"/>
    </source>
</evidence>
<proteinExistence type="predicted"/>
<comment type="caution">
    <text evidence="2">The sequence shown here is derived from an EMBL/GenBank/DDBJ whole genome shotgun (WGS) entry which is preliminary data.</text>
</comment>
<reference evidence="2 3" key="1">
    <citation type="submission" date="2021-05" db="EMBL/GenBank/DDBJ databases">
        <title>Genome Assembly of Synthetic Allotetraploid Brassica napus Reveals Homoeologous Exchanges between Subgenomes.</title>
        <authorList>
            <person name="Davis J.T."/>
        </authorList>
    </citation>
    <scope>NUCLEOTIDE SEQUENCE [LARGE SCALE GENOMIC DNA]</scope>
    <source>
        <strain evidence="3">cv. Da-Ae</strain>
        <tissue evidence="2">Seedling</tissue>
    </source>
</reference>
<feature type="compositionally biased region" description="Basic and acidic residues" evidence="1">
    <location>
        <begin position="84"/>
        <end position="96"/>
    </location>
</feature>
<evidence type="ECO:0000313" key="3">
    <source>
        <dbReference type="Proteomes" id="UP000824890"/>
    </source>
</evidence>
<feature type="region of interest" description="Disordered" evidence="1">
    <location>
        <begin position="80"/>
        <end position="187"/>
    </location>
</feature>
<keyword evidence="3" id="KW-1185">Reference proteome</keyword>
<feature type="compositionally biased region" description="Low complexity" evidence="1">
    <location>
        <begin position="32"/>
        <end position="43"/>
    </location>
</feature>
<feature type="compositionally biased region" description="Polar residues" evidence="1">
    <location>
        <begin position="140"/>
        <end position="153"/>
    </location>
</feature>
<feature type="compositionally biased region" description="Basic and acidic residues" evidence="1">
    <location>
        <begin position="165"/>
        <end position="187"/>
    </location>
</feature>
<evidence type="ECO:0000256" key="1">
    <source>
        <dbReference type="SAM" id="MobiDB-lite"/>
    </source>
</evidence>
<protein>
    <submittedName>
        <fullName evidence="2">Uncharacterized protein</fullName>
    </submittedName>
</protein>
<gene>
    <name evidence="2" type="ORF">HID58_079830</name>
</gene>
<feature type="compositionally biased region" description="Polar residues" evidence="1">
    <location>
        <begin position="22"/>
        <end position="31"/>
    </location>
</feature>
<sequence length="229" mass="26204">MALPKEKPNSKGKSMVCKVKRSSTNTPSNWTRASRSSASSNRRILTSETRTKPSTRRVTRSVDSGLRRKEILLKRNNYYQKHAKQQEGVDKEEKTMNHHYSKNQRGYKEPLFKKATKTRVSKQRKESFRNKAPLRIANPQRISGWQPGRSSPTDDPGEPPCPAPGHKEGIPRRSISGERPPKDHDRPLADRAALASLGGRTPLPRFSLLILIIDNRYREPRHVPWKKLC</sequence>
<feature type="region of interest" description="Disordered" evidence="1">
    <location>
        <begin position="1"/>
        <end position="68"/>
    </location>
</feature>
<organism evidence="2 3">
    <name type="scientific">Brassica napus</name>
    <name type="common">Rape</name>
    <dbReference type="NCBI Taxonomy" id="3708"/>
    <lineage>
        <taxon>Eukaryota</taxon>
        <taxon>Viridiplantae</taxon>
        <taxon>Streptophyta</taxon>
        <taxon>Embryophyta</taxon>
        <taxon>Tracheophyta</taxon>
        <taxon>Spermatophyta</taxon>
        <taxon>Magnoliopsida</taxon>
        <taxon>eudicotyledons</taxon>
        <taxon>Gunneridae</taxon>
        <taxon>Pentapetalae</taxon>
        <taxon>rosids</taxon>
        <taxon>malvids</taxon>
        <taxon>Brassicales</taxon>
        <taxon>Brassicaceae</taxon>
        <taxon>Brassiceae</taxon>
        <taxon>Brassica</taxon>
    </lineage>
</organism>